<keyword evidence="2" id="KW-1185">Reference proteome</keyword>
<sequence>MAGAAAELDTADQLKMTDIDLVGEIQNRGIDSASETGEPINITTLIPEIQLMIHEILTPTASSSAVVERWTGLFAPGEVVQSVGE</sequence>
<dbReference type="AlphaFoldDB" id="A0A8H4QX89"/>
<comment type="caution">
    <text evidence="1">The sequence shown here is derived from an EMBL/GenBank/DDBJ whole genome shotgun (WGS) entry which is preliminary data.</text>
</comment>
<accession>A0A8H4QX89</accession>
<dbReference type="Proteomes" id="UP000566819">
    <property type="component" value="Unassembled WGS sequence"/>
</dbReference>
<organism evidence="1 2">
    <name type="scientific">Cudoniella acicularis</name>
    <dbReference type="NCBI Taxonomy" id="354080"/>
    <lineage>
        <taxon>Eukaryota</taxon>
        <taxon>Fungi</taxon>
        <taxon>Dikarya</taxon>
        <taxon>Ascomycota</taxon>
        <taxon>Pezizomycotina</taxon>
        <taxon>Leotiomycetes</taxon>
        <taxon>Helotiales</taxon>
        <taxon>Tricladiaceae</taxon>
        <taxon>Cudoniella</taxon>
    </lineage>
</organism>
<evidence type="ECO:0000313" key="2">
    <source>
        <dbReference type="Proteomes" id="UP000566819"/>
    </source>
</evidence>
<dbReference type="EMBL" id="JAAMPI010002119">
    <property type="protein sequence ID" value="KAF4618370.1"/>
    <property type="molecule type" value="Genomic_DNA"/>
</dbReference>
<proteinExistence type="predicted"/>
<evidence type="ECO:0000313" key="1">
    <source>
        <dbReference type="EMBL" id="KAF4618370.1"/>
    </source>
</evidence>
<name>A0A8H4QX89_9HELO</name>
<protein>
    <submittedName>
        <fullName evidence="1">Uncharacterized protein</fullName>
    </submittedName>
</protein>
<gene>
    <name evidence="1" type="ORF">G7Y89_g14934</name>
</gene>
<reference evidence="1 2" key="1">
    <citation type="submission" date="2020-03" db="EMBL/GenBank/DDBJ databases">
        <title>Draft Genome Sequence of Cudoniella acicularis.</title>
        <authorList>
            <person name="Buettner E."/>
            <person name="Kellner H."/>
        </authorList>
    </citation>
    <scope>NUCLEOTIDE SEQUENCE [LARGE SCALE GENOMIC DNA]</scope>
    <source>
        <strain evidence="1 2">DSM 108380</strain>
    </source>
</reference>